<dbReference type="GO" id="GO:1990904">
    <property type="term" value="C:ribonucleoprotein complex"/>
    <property type="evidence" value="ECO:0007669"/>
    <property type="project" value="UniProtKB-KW"/>
</dbReference>
<dbReference type="InterPro" id="IPR013219">
    <property type="entry name" value="Ribosomal_mS33"/>
</dbReference>
<sequence>MSVLPSRARLLELAKTSCRIFSTTFNPTGARTGNKILRQRLRGPNIVDYYPKRMVGIADLRRIWPDRVFIDEAEVMRLEDVQVAKIRGKGAPKKLRTKKEATRRKK</sequence>
<evidence type="ECO:0000256" key="4">
    <source>
        <dbReference type="ARBA" id="ARBA00023128"/>
    </source>
</evidence>
<dbReference type="InParanoid" id="A0A3N4LXD4"/>
<dbReference type="EMBL" id="ML121535">
    <property type="protein sequence ID" value="RPB26368.1"/>
    <property type="molecule type" value="Genomic_DNA"/>
</dbReference>
<accession>A0A3N4LXD4</accession>
<dbReference type="FunCoup" id="A0A3N4LXD4">
    <property type="interactions" value="182"/>
</dbReference>
<dbReference type="PANTHER" id="PTHR13362:SF2">
    <property type="entry name" value="SMALL RIBOSOMAL SUBUNIT PROTEIN MS33"/>
    <property type="match status" value="1"/>
</dbReference>
<evidence type="ECO:0000313" key="8">
    <source>
        <dbReference type="Proteomes" id="UP000267821"/>
    </source>
</evidence>
<evidence type="ECO:0000256" key="6">
    <source>
        <dbReference type="ARBA" id="ARBA00035132"/>
    </source>
</evidence>
<dbReference type="GO" id="GO:0005840">
    <property type="term" value="C:ribosome"/>
    <property type="evidence" value="ECO:0007669"/>
    <property type="project" value="UniProtKB-KW"/>
</dbReference>
<dbReference type="PANTHER" id="PTHR13362">
    <property type="entry name" value="MITOCHONDRIAL RIBOSOMAL PROTEIN S33"/>
    <property type="match status" value="1"/>
</dbReference>
<proteinExistence type="inferred from homology"/>
<keyword evidence="5" id="KW-0687">Ribonucleoprotein</keyword>
<evidence type="ECO:0000256" key="2">
    <source>
        <dbReference type="ARBA" id="ARBA00008970"/>
    </source>
</evidence>
<evidence type="ECO:0000256" key="5">
    <source>
        <dbReference type="ARBA" id="ARBA00023274"/>
    </source>
</evidence>
<protein>
    <recommendedName>
        <fullName evidence="6">Small ribosomal subunit protein mS33</fullName>
    </recommendedName>
</protein>
<dbReference type="OrthoDB" id="2257454at2759"/>
<name>A0A3N4LXD4_9PEZI</name>
<comment type="similarity">
    <text evidence="2">Belongs to the mitochondrion-specific ribosomal protein mS33 family.</text>
</comment>
<comment type="subcellular location">
    <subcellularLocation>
        <location evidence="1">Mitochondrion</location>
    </subcellularLocation>
</comment>
<dbReference type="GO" id="GO:0005739">
    <property type="term" value="C:mitochondrion"/>
    <property type="evidence" value="ECO:0007669"/>
    <property type="project" value="UniProtKB-SubCell"/>
</dbReference>
<organism evidence="7 8">
    <name type="scientific">Terfezia boudieri ATCC MYA-4762</name>
    <dbReference type="NCBI Taxonomy" id="1051890"/>
    <lineage>
        <taxon>Eukaryota</taxon>
        <taxon>Fungi</taxon>
        <taxon>Dikarya</taxon>
        <taxon>Ascomycota</taxon>
        <taxon>Pezizomycotina</taxon>
        <taxon>Pezizomycetes</taxon>
        <taxon>Pezizales</taxon>
        <taxon>Pezizaceae</taxon>
        <taxon>Terfezia</taxon>
    </lineage>
</organism>
<gene>
    <name evidence="7" type="ORF">L211DRAFT_835736</name>
</gene>
<evidence type="ECO:0000256" key="1">
    <source>
        <dbReference type="ARBA" id="ARBA00004173"/>
    </source>
</evidence>
<keyword evidence="8" id="KW-1185">Reference proteome</keyword>
<evidence type="ECO:0000256" key="3">
    <source>
        <dbReference type="ARBA" id="ARBA00022980"/>
    </source>
</evidence>
<reference evidence="7 8" key="1">
    <citation type="journal article" date="2018" name="Nat. Ecol. Evol.">
        <title>Pezizomycetes genomes reveal the molecular basis of ectomycorrhizal truffle lifestyle.</title>
        <authorList>
            <person name="Murat C."/>
            <person name="Payen T."/>
            <person name="Noel B."/>
            <person name="Kuo A."/>
            <person name="Morin E."/>
            <person name="Chen J."/>
            <person name="Kohler A."/>
            <person name="Krizsan K."/>
            <person name="Balestrini R."/>
            <person name="Da Silva C."/>
            <person name="Montanini B."/>
            <person name="Hainaut M."/>
            <person name="Levati E."/>
            <person name="Barry K.W."/>
            <person name="Belfiori B."/>
            <person name="Cichocki N."/>
            <person name="Clum A."/>
            <person name="Dockter R.B."/>
            <person name="Fauchery L."/>
            <person name="Guy J."/>
            <person name="Iotti M."/>
            <person name="Le Tacon F."/>
            <person name="Lindquist E.A."/>
            <person name="Lipzen A."/>
            <person name="Malagnac F."/>
            <person name="Mello A."/>
            <person name="Molinier V."/>
            <person name="Miyauchi S."/>
            <person name="Poulain J."/>
            <person name="Riccioni C."/>
            <person name="Rubini A."/>
            <person name="Sitrit Y."/>
            <person name="Splivallo R."/>
            <person name="Traeger S."/>
            <person name="Wang M."/>
            <person name="Zifcakova L."/>
            <person name="Wipf D."/>
            <person name="Zambonelli A."/>
            <person name="Paolocci F."/>
            <person name="Nowrousian M."/>
            <person name="Ottonello S."/>
            <person name="Baldrian P."/>
            <person name="Spatafora J.W."/>
            <person name="Henrissat B."/>
            <person name="Nagy L.G."/>
            <person name="Aury J.M."/>
            <person name="Wincker P."/>
            <person name="Grigoriev I.V."/>
            <person name="Bonfante P."/>
            <person name="Martin F.M."/>
        </authorList>
    </citation>
    <scope>NUCLEOTIDE SEQUENCE [LARGE SCALE GENOMIC DNA]</scope>
    <source>
        <strain evidence="7 8">ATCC MYA-4762</strain>
    </source>
</reference>
<keyword evidence="4" id="KW-0496">Mitochondrion</keyword>
<dbReference type="AlphaFoldDB" id="A0A3N4LXD4"/>
<dbReference type="Proteomes" id="UP000267821">
    <property type="component" value="Unassembled WGS sequence"/>
</dbReference>
<evidence type="ECO:0000313" key="7">
    <source>
        <dbReference type="EMBL" id="RPB26368.1"/>
    </source>
</evidence>
<keyword evidence="3" id="KW-0689">Ribosomal protein</keyword>
<dbReference type="Pfam" id="PF08293">
    <property type="entry name" value="MRP-S33"/>
    <property type="match status" value="1"/>
</dbReference>
<dbReference type="STRING" id="1051890.A0A3N4LXD4"/>